<dbReference type="Proteomes" id="UP000612899">
    <property type="component" value="Unassembled WGS sequence"/>
</dbReference>
<protein>
    <submittedName>
        <fullName evidence="1">Uncharacterized protein</fullName>
    </submittedName>
</protein>
<dbReference type="EMBL" id="BONY01000022">
    <property type="protein sequence ID" value="GIH05842.1"/>
    <property type="molecule type" value="Genomic_DNA"/>
</dbReference>
<evidence type="ECO:0000313" key="2">
    <source>
        <dbReference type="Proteomes" id="UP000612899"/>
    </source>
</evidence>
<keyword evidence="2" id="KW-1185">Reference proteome</keyword>
<name>A0A8J3Q9U1_9ACTN</name>
<sequence length="61" mass="6887">MDFGRRRLRKPSQLWTQCLIDVRNHGAEPVSLVKVIAHILHPRDLARDQTAGEERATQGAA</sequence>
<comment type="caution">
    <text evidence="1">The sequence shown here is derived from an EMBL/GenBank/DDBJ whole genome shotgun (WGS) entry which is preliminary data.</text>
</comment>
<organism evidence="1 2">
    <name type="scientific">Rhizocola hellebori</name>
    <dbReference type="NCBI Taxonomy" id="1392758"/>
    <lineage>
        <taxon>Bacteria</taxon>
        <taxon>Bacillati</taxon>
        <taxon>Actinomycetota</taxon>
        <taxon>Actinomycetes</taxon>
        <taxon>Micromonosporales</taxon>
        <taxon>Micromonosporaceae</taxon>
        <taxon>Rhizocola</taxon>
    </lineage>
</organism>
<accession>A0A8J3Q9U1</accession>
<gene>
    <name evidence="1" type="ORF">Rhe02_39090</name>
</gene>
<evidence type="ECO:0000313" key="1">
    <source>
        <dbReference type="EMBL" id="GIH05842.1"/>
    </source>
</evidence>
<reference evidence="1" key="1">
    <citation type="submission" date="2021-01" db="EMBL/GenBank/DDBJ databases">
        <title>Whole genome shotgun sequence of Rhizocola hellebori NBRC 109834.</title>
        <authorList>
            <person name="Komaki H."/>
            <person name="Tamura T."/>
        </authorList>
    </citation>
    <scope>NUCLEOTIDE SEQUENCE</scope>
    <source>
        <strain evidence="1">NBRC 109834</strain>
    </source>
</reference>
<proteinExistence type="predicted"/>
<dbReference type="AlphaFoldDB" id="A0A8J3Q9U1"/>